<sequence>MTSLFEDPLLWILLVAVVAAVFAGMRVPGRPAEPVDHTGSRFRRPVESISVLCGGRRDRGVGA</sequence>
<evidence type="ECO:0000313" key="2">
    <source>
        <dbReference type="Proteomes" id="UP000265765"/>
    </source>
</evidence>
<dbReference type="EMBL" id="CP032427">
    <property type="protein sequence ID" value="AYC36571.1"/>
    <property type="molecule type" value="Genomic_DNA"/>
</dbReference>
<accession>A0AAI8KV97</accession>
<name>A0AAI8KV97_9ACTN</name>
<proteinExistence type="predicted"/>
<dbReference type="RefSeq" id="WP_120049945.1">
    <property type="nucleotide sequence ID" value="NZ_CP032427.1"/>
</dbReference>
<dbReference type="Proteomes" id="UP000265765">
    <property type="component" value="Chromosome"/>
</dbReference>
<dbReference type="GeneID" id="91279758"/>
<reference evidence="1 2" key="1">
    <citation type="submission" date="2018-09" db="EMBL/GenBank/DDBJ databases">
        <title>Production of Trimethoprim by Streptomyces sp. 3E-1.</title>
        <authorList>
            <person name="Kang H.J."/>
            <person name="Kim S.B."/>
        </authorList>
    </citation>
    <scope>NUCLEOTIDE SEQUENCE [LARGE SCALE GENOMIC DNA]</scope>
    <source>
        <strain evidence="1 2">3E-1</strain>
    </source>
</reference>
<dbReference type="KEGG" id="sge:DWG14_00781"/>
<evidence type="ECO:0000313" key="1">
    <source>
        <dbReference type="EMBL" id="AYC36571.1"/>
    </source>
</evidence>
<protein>
    <submittedName>
        <fullName evidence="1">Uncharacterized protein</fullName>
    </submittedName>
</protein>
<organism evidence="1 2">
    <name type="scientific">Streptomyces griseorubiginosus</name>
    <dbReference type="NCBI Taxonomy" id="67304"/>
    <lineage>
        <taxon>Bacteria</taxon>
        <taxon>Bacillati</taxon>
        <taxon>Actinomycetota</taxon>
        <taxon>Actinomycetes</taxon>
        <taxon>Kitasatosporales</taxon>
        <taxon>Streptomycetaceae</taxon>
        <taxon>Streptomyces</taxon>
    </lineage>
</organism>
<dbReference type="AlphaFoldDB" id="A0AAI8KV97"/>
<gene>
    <name evidence="1" type="ORF">DWG14_00781</name>
</gene>